<keyword evidence="3" id="KW-0732">Signal</keyword>
<dbReference type="PANTHER" id="PTHR33376:SF7">
    <property type="entry name" value="C4-DICARBOXYLATE-BINDING PROTEIN DCTB"/>
    <property type="match status" value="1"/>
</dbReference>
<dbReference type="PANTHER" id="PTHR33376">
    <property type="match status" value="1"/>
</dbReference>
<dbReference type="GO" id="GO:0055085">
    <property type="term" value="P:transmembrane transport"/>
    <property type="evidence" value="ECO:0007669"/>
    <property type="project" value="InterPro"/>
</dbReference>
<evidence type="ECO:0000256" key="1">
    <source>
        <dbReference type="ARBA" id="ARBA00009023"/>
    </source>
</evidence>
<protein>
    <submittedName>
        <fullName evidence="4">Uncharacterized protein</fullName>
    </submittedName>
</protein>
<feature type="non-terminal residue" evidence="4">
    <location>
        <position position="1"/>
    </location>
</feature>
<dbReference type="InterPro" id="IPR038404">
    <property type="entry name" value="TRAP_DctP_sf"/>
</dbReference>
<name>X1UPQ1_9ZZZZ</name>
<dbReference type="Gene3D" id="3.40.190.170">
    <property type="entry name" value="Bacterial extracellular solute-binding protein, family 7"/>
    <property type="match status" value="1"/>
</dbReference>
<dbReference type="AlphaFoldDB" id="X1UPQ1"/>
<accession>X1UPQ1</accession>
<reference evidence="4" key="1">
    <citation type="journal article" date="2014" name="Front. Microbiol.">
        <title>High frequency of phylogenetically diverse reductive dehalogenase-homologous genes in deep subseafloor sedimentary metagenomes.</title>
        <authorList>
            <person name="Kawai M."/>
            <person name="Futagami T."/>
            <person name="Toyoda A."/>
            <person name="Takaki Y."/>
            <person name="Nishi S."/>
            <person name="Hori S."/>
            <person name="Arai W."/>
            <person name="Tsubouchi T."/>
            <person name="Morono Y."/>
            <person name="Uchiyama I."/>
            <person name="Ito T."/>
            <person name="Fujiyama A."/>
            <person name="Inagaki F."/>
            <person name="Takami H."/>
        </authorList>
    </citation>
    <scope>NUCLEOTIDE SEQUENCE</scope>
    <source>
        <strain evidence="4">Expedition CK06-06</strain>
    </source>
</reference>
<evidence type="ECO:0000256" key="3">
    <source>
        <dbReference type="ARBA" id="ARBA00022729"/>
    </source>
</evidence>
<dbReference type="InterPro" id="IPR018389">
    <property type="entry name" value="DctP_fam"/>
</dbReference>
<sequence>AMGPTYAESPLFKDVAKYLYRYNYGFAAGPWIVNLDLWNSLSAEDQDILQTAMTKALSDAWDRGEELDRVGIDEMKAAGVEIVELTTEQMSANVEACRDKVWAWVETEMFSKEFMDMVRGLAQPLP</sequence>
<proteinExistence type="inferred from homology"/>
<gene>
    <name evidence="4" type="ORF">S12H4_48619</name>
</gene>
<evidence type="ECO:0000313" key="4">
    <source>
        <dbReference type="EMBL" id="GAJ05572.1"/>
    </source>
</evidence>
<dbReference type="EMBL" id="BARW01030406">
    <property type="protein sequence ID" value="GAJ05572.1"/>
    <property type="molecule type" value="Genomic_DNA"/>
</dbReference>
<comment type="caution">
    <text evidence="4">The sequence shown here is derived from an EMBL/GenBank/DDBJ whole genome shotgun (WGS) entry which is preliminary data.</text>
</comment>
<comment type="similarity">
    <text evidence="1">Belongs to the bacterial solute-binding protein 7 family.</text>
</comment>
<evidence type="ECO:0000256" key="2">
    <source>
        <dbReference type="ARBA" id="ARBA00022448"/>
    </source>
</evidence>
<keyword evidence="2" id="KW-0813">Transport</keyword>
<dbReference type="Pfam" id="PF03480">
    <property type="entry name" value="DctP"/>
    <property type="match status" value="1"/>
</dbReference>
<organism evidence="4">
    <name type="scientific">marine sediment metagenome</name>
    <dbReference type="NCBI Taxonomy" id="412755"/>
    <lineage>
        <taxon>unclassified sequences</taxon>
        <taxon>metagenomes</taxon>
        <taxon>ecological metagenomes</taxon>
    </lineage>
</organism>